<feature type="signal peptide" evidence="1">
    <location>
        <begin position="1"/>
        <end position="21"/>
    </location>
</feature>
<dbReference type="AlphaFoldDB" id="A0A7L6N427"/>
<keyword evidence="3" id="KW-1185">Reference proteome</keyword>
<dbReference type="PROSITE" id="PS51257">
    <property type="entry name" value="PROKAR_LIPOPROTEIN"/>
    <property type="match status" value="1"/>
</dbReference>
<name>A0A7L6N427_9MOLU</name>
<evidence type="ECO:0000313" key="3">
    <source>
        <dbReference type="Proteomes" id="UP000512167"/>
    </source>
</evidence>
<sequence length="121" mass="13918">MKLRKALFGFMFLAFSFILVGCSAMGSAENRLEDEGYRLEEVDEDDVDEFQGEEESIKAIYHVYNDNDIWVATIFEFKSAGVLEDIIEEEGESIEDYEELIHKNLFVITLSEEVMSIIKGE</sequence>
<dbReference type="RefSeq" id="WP_312031128.1">
    <property type="nucleotide sequence ID" value="NZ_CP051151.1"/>
</dbReference>
<dbReference type="KEGG" id="tbk:HF295_05265"/>
<feature type="chain" id="PRO_5029707013" evidence="1">
    <location>
        <begin position="22"/>
        <end position="121"/>
    </location>
</feature>
<dbReference type="EMBL" id="CP051151">
    <property type="protein sequence ID" value="QLY40301.1"/>
    <property type="molecule type" value="Genomic_DNA"/>
</dbReference>
<evidence type="ECO:0000313" key="2">
    <source>
        <dbReference type="EMBL" id="QLY40301.1"/>
    </source>
</evidence>
<reference evidence="2 3" key="1">
    <citation type="submission" date="2020-04" db="EMBL/GenBank/DDBJ databases">
        <authorList>
            <person name="Zheng R.K."/>
            <person name="Sun C.M."/>
        </authorList>
    </citation>
    <scope>NUCLEOTIDE SEQUENCE [LARGE SCALE GENOMIC DNA]</scope>
    <source>
        <strain evidence="3">zrk29</strain>
    </source>
</reference>
<accession>A0A7L6N427</accession>
<dbReference type="Proteomes" id="UP000512167">
    <property type="component" value="Chromosome"/>
</dbReference>
<proteinExistence type="predicted"/>
<protein>
    <submittedName>
        <fullName evidence="2">Uncharacterized protein</fullName>
    </submittedName>
</protein>
<gene>
    <name evidence="2" type="ORF">HF295_05265</name>
</gene>
<organism evidence="2 3">
    <name type="scientific">Hujiaoplasma nucleasis</name>
    <dbReference type="NCBI Taxonomy" id="2725268"/>
    <lineage>
        <taxon>Bacteria</taxon>
        <taxon>Bacillati</taxon>
        <taxon>Mycoplasmatota</taxon>
        <taxon>Mollicutes</taxon>
        <taxon>Candidatus Izemoplasmatales</taxon>
        <taxon>Hujiaoplasmataceae</taxon>
        <taxon>Hujiaoplasma</taxon>
    </lineage>
</organism>
<evidence type="ECO:0000256" key="1">
    <source>
        <dbReference type="SAM" id="SignalP"/>
    </source>
</evidence>
<keyword evidence="1" id="KW-0732">Signal</keyword>